<evidence type="ECO:0000313" key="2">
    <source>
        <dbReference type="EMBL" id="MFC1402824.1"/>
    </source>
</evidence>
<feature type="domain" description="AB hydrolase-1" evidence="1">
    <location>
        <begin position="15"/>
        <end position="249"/>
    </location>
</feature>
<dbReference type="Gene3D" id="3.40.50.1820">
    <property type="entry name" value="alpha/beta hydrolase"/>
    <property type="match status" value="1"/>
</dbReference>
<dbReference type="Proteomes" id="UP001592528">
    <property type="component" value="Unassembled WGS sequence"/>
</dbReference>
<dbReference type="PRINTS" id="PR00111">
    <property type="entry name" value="ABHYDROLASE"/>
</dbReference>
<gene>
    <name evidence="2" type="ORF">ACEZDJ_16160</name>
</gene>
<comment type="caution">
    <text evidence="2">The sequence shown here is derived from an EMBL/GenBank/DDBJ whole genome shotgun (WGS) entry which is preliminary data.</text>
</comment>
<organism evidence="2 3">
    <name type="scientific">Streptacidiphilus cavernicola</name>
    <dbReference type="NCBI Taxonomy" id="3342716"/>
    <lineage>
        <taxon>Bacteria</taxon>
        <taxon>Bacillati</taxon>
        <taxon>Actinomycetota</taxon>
        <taxon>Actinomycetes</taxon>
        <taxon>Kitasatosporales</taxon>
        <taxon>Streptomycetaceae</taxon>
        <taxon>Streptacidiphilus</taxon>
    </lineage>
</organism>
<dbReference type="PANTHER" id="PTHR43798">
    <property type="entry name" value="MONOACYLGLYCEROL LIPASE"/>
    <property type="match status" value="1"/>
</dbReference>
<name>A0ABV6UMZ6_9ACTN</name>
<keyword evidence="2" id="KW-0378">Hydrolase</keyword>
<evidence type="ECO:0000259" key="1">
    <source>
        <dbReference type="Pfam" id="PF00561"/>
    </source>
</evidence>
<keyword evidence="3" id="KW-1185">Reference proteome</keyword>
<reference evidence="2 3" key="1">
    <citation type="submission" date="2024-09" db="EMBL/GenBank/DDBJ databases">
        <authorList>
            <person name="Lee S.D."/>
        </authorList>
    </citation>
    <scope>NUCLEOTIDE SEQUENCE [LARGE SCALE GENOMIC DNA]</scope>
    <source>
        <strain evidence="2 3">N1-5</strain>
    </source>
</reference>
<protein>
    <submittedName>
        <fullName evidence="2">Alpha/beta fold hydrolase</fullName>
    </submittedName>
</protein>
<evidence type="ECO:0000313" key="3">
    <source>
        <dbReference type="Proteomes" id="UP001592528"/>
    </source>
</evidence>
<dbReference type="EMBL" id="JBHEZZ010000008">
    <property type="protein sequence ID" value="MFC1402824.1"/>
    <property type="molecule type" value="Genomic_DNA"/>
</dbReference>
<dbReference type="GO" id="GO:0016787">
    <property type="term" value="F:hydrolase activity"/>
    <property type="evidence" value="ECO:0007669"/>
    <property type="project" value="UniProtKB-KW"/>
</dbReference>
<sequence>MTDRISVREAGHGTPLVLLHAFPLSSRMWREQLDELPGADGSEARVLAVDLRGFGGTELGDDEPSLDLLADDVALLLDRAGIERAVVGGLSMGGYVAMALARRHPDRLSGLLLADTKATADTEQARANRERVAAAVLARDSVRLLVDEQVPSPLLGATSVRERPRLEERLRAMVEEASPRAVAWAQRAMASRPGSLDVLAGVQVPALVLVGEEDAITPPSDAEAMAAVLPDVVLTVLPAVGHLSAMESPDAFNWAVRGLLARVEASG</sequence>
<dbReference type="Pfam" id="PF00561">
    <property type="entry name" value="Abhydrolase_1"/>
    <property type="match status" value="1"/>
</dbReference>
<dbReference type="InterPro" id="IPR029058">
    <property type="entry name" value="AB_hydrolase_fold"/>
</dbReference>
<dbReference type="RefSeq" id="WP_030257189.1">
    <property type="nucleotide sequence ID" value="NZ_JBHEZZ010000008.1"/>
</dbReference>
<accession>A0ABV6UMZ6</accession>
<proteinExistence type="predicted"/>
<dbReference type="SUPFAM" id="SSF53474">
    <property type="entry name" value="alpha/beta-Hydrolases"/>
    <property type="match status" value="1"/>
</dbReference>
<dbReference type="InterPro" id="IPR000639">
    <property type="entry name" value="Epox_hydrolase-like"/>
</dbReference>
<dbReference type="InterPro" id="IPR050266">
    <property type="entry name" value="AB_hydrolase_sf"/>
</dbReference>
<dbReference type="InterPro" id="IPR000073">
    <property type="entry name" value="AB_hydrolase_1"/>
</dbReference>
<dbReference type="PRINTS" id="PR00412">
    <property type="entry name" value="EPOXHYDRLASE"/>
</dbReference>